<proteinExistence type="predicted"/>
<name>A0A0G2EM10_PHACM</name>
<evidence type="ECO:0000256" key="1">
    <source>
        <dbReference type="SAM" id="MobiDB-lite"/>
    </source>
</evidence>
<accession>A0A0G2EM10</accession>
<keyword evidence="3" id="KW-1185">Reference proteome</keyword>
<organism evidence="2 3">
    <name type="scientific">Phaeomoniella chlamydospora</name>
    <name type="common">Phaeoacremonium chlamydosporum</name>
    <dbReference type="NCBI Taxonomy" id="158046"/>
    <lineage>
        <taxon>Eukaryota</taxon>
        <taxon>Fungi</taxon>
        <taxon>Dikarya</taxon>
        <taxon>Ascomycota</taxon>
        <taxon>Pezizomycotina</taxon>
        <taxon>Eurotiomycetes</taxon>
        <taxon>Chaetothyriomycetidae</taxon>
        <taxon>Phaeomoniellales</taxon>
        <taxon>Phaeomoniellaceae</taxon>
        <taxon>Phaeomoniella</taxon>
    </lineage>
</organism>
<gene>
    <name evidence="2" type="ORF">UCRPC4_g02976</name>
</gene>
<dbReference type="Proteomes" id="UP000053317">
    <property type="component" value="Unassembled WGS sequence"/>
</dbReference>
<sequence length="195" mass="22842">MSVTEISVAPPSPEEPHHHHHNHQYIADAFKKALLDPIRRVHASVKLHHLKQMDEQPFSEYYALHRHYLTALFNSQKLGDKERKDWLRLILNQKLRDSLFMFEEPQRYHDFVKLLIKLDYKNYLDEPNPGTPDVLDPSSAPTSPLPLDKSTFDELIESHMRPRLPIAFEERQRRVGHEKCLLCGRLGHLTTSCVI</sequence>
<protein>
    <submittedName>
        <fullName evidence="2">Uncharacterized protein</fullName>
    </submittedName>
</protein>
<evidence type="ECO:0000313" key="2">
    <source>
        <dbReference type="EMBL" id="KKY23191.1"/>
    </source>
</evidence>
<evidence type="ECO:0000313" key="3">
    <source>
        <dbReference type="Proteomes" id="UP000053317"/>
    </source>
</evidence>
<dbReference type="EMBL" id="LCWF01000070">
    <property type="protein sequence ID" value="KKY23191.1"/>
    <property type="molecule type" value="Genomic_DNA"/>
</dbReference>
<reference evidence="2 3" key="1">
    <citation type="submission" date="2015-05" db="EMBL/GenBank/DDBJ databases">
        <title>Distinctive expansion of gene families associated with plant cell wall degradation and secondary metabolism in the genomes of grapevine trunk pathogens.</title>
        <authorList>
            <person name="Lawrence D.P."/>
            <person name="Travadon R."/>
            <person name="Rolshausen P.E."/>
            <person name="Baumgartner K."/>
        </authorList>
    </citation>
    <scope>NUCLEOTIDE SEQUENCE [LARGE SCALE GENOMIC DNA]</scope>
    <source>
        <strain evidence="2">UCRPC4</strain>
    </source>
</reference>
<reference evidence="2 3" key="2">
    <citation type="submission" date="2015-05" db="EMBL/GenBank/DDBJ databases">
        <authorList>
            <person name="Morales-Cruz A."/>
            <person name="Amrine K.C."/>
            <person name="Cantu D."/>
        </authorList>
    </citation>
    <scope>NUCLEOTIDE SEQUENCE [LARGE SCALE GENOMIC DNA]</scope>
    <source>
        <strain evidence="2">UCRPC4</strain>
    </source>
</reference>
<feature type="region of interest" description="Disordered" evidence="1">
    <location>
        <begin position="1"/>
        <end position="22"/>
    </location>
</feature>
<dbReference type="AlphaFoldDB" id="A0A0G2EM10"/>
<comment type="caution">
    <text evidence="2">The sequence shown here is derived from an EMBL/GenBank/DDBJ whole genome shotgun (WGS) entry which is preliminary data.</text>
</comment>